<dbReference type="SUPFAM" id="SSF52540">
    <property type="entry name" value="P-loop containing nucleoside triphosphate hydrolases"/>
    <property type="match status" value="1"/>
</dbReference>
<dbReference type="FunFam" id="3.40.50.300:FF:000287">
    <property type="entry name" value="Multidrug ABC transporter ATP-binding protein"/>
    <property type="match status" value="1"/>
</dbReference>
<proteinExistence type="inferred from homology"/>
<keyword evidence="7" id="KW-0472">Membrane</keyword>
<keyword evidence="5 10" id="KW-0067">ATP-binding</keyword>
<dbReference type="SMART" id="SM00382">
    <property type="entry name" value="AAA"/>
    <property type="match status" value="1"/>
</dbReference>
<comment type="caution">
    <text evidence="10">The sequence shown here is derived from an EMBL/GenBank/DDBJ whole genome shotgun (WGS) entry which is preliminary data.</text>
</comment>
<dbReference type="GO" id="GO:0016887">
    <property type="term" value="F:ATP hydrolysis activity"/>
    <property type="evidence" value="ECO:0007669"/>
    <property type="project" value="InterPro"/>
</dbReference>
<dbReference type="PANTHER" id="PTHR24221:SF654">
    <property type="entry name" value="ATP-BINDING CASSETTE SUB-FAMILY B MEMBER 6"/>
    <property type="match status" value="1"/>
</dbReference>
<dbReference type="Proteomes" id="UP000886998">
    <property type="component" value="Unassembled WGS sequence"/>
</dbReference>
<keyword evidence="3" id="KW-0812">Transmembrane</keyword>
<dbReference type="GO" id="GO:0034040">
    <property type="term" value="F:ATPase-coupled lipid transmembrane transporter activity"/>
    <property type="evidence" value="ECO:0007669"/>
    <property type="project" value="TreeGrafter"/>
</dbReference>
<dbReference type="GO" id="GO:0016020">
    <property type="term" value="C:membrane"/>
    <property type="evidence" value="ECO:0007669"/>
    <property type="project" value="UniProtKB-SubCell"/>
</dbReference>
<dbReference type="Gene3D" id="3.40.50.300">
    <property type="entry name" value="P-loop containing nucleotide triphosphate hydrolases"/>
    <property type="match status" value="1"/>
</dbReference>
<dbReference type="AlphaFoldDB" id="A0A8X6Y5L0"/>
<evidence type="ECO:0000259" key="9">
    <source>
        <dbReference type="PROSITE" id="PS50893"/>
    </source>
</evidence>
<dbReference type="SUPFAM" id="SSF90123">
    <property type="entry name" value="ABC transporter transmembrane region"/>
    <property type="match status" value="1"/>
</dbReference>
<dbReference type="InterPro" id="IPR027417">
    <property type="entry name" value="P-loop_NTPase"/>
</dbReference>
<evidence type="ECO:0000256" key="1">
    <source>
        <dbReference type="ARBA" id="ARBA00004141"/>
    </source>
</evidence>
<dbReference type="InterPro" id="IPR036640">
    <property type="entry name" value="ABC1_TM_sf"/>
</dbReference>
<keyword evidence="6" id="KW-1133">Transmembrane helix</keyword>
<dbReference type="PROSITE" id="PS50893">
    <property type="entry name" value="ABC_TRANSPORTER_2"/>
    <property type="match status" value="1"/>
</dbReference>
<dbReference type="Pfam" id="PF00005">
    <property type="entry name" value="ABC_tran"/>
    <property type="match status" value="1"/>
</dbReference>
<evidence type="ECO:0000313" key="10">
    <source>
        <dbReference type="EMBL" id="GFY65101.1"/>
    </source>
</evidence>
<dbReference type="InterPro" id="IPR017871">
    <property type="entry name" value="ABC_transporter-like_CS"/>
</dbReference>
<gene>
    <name evidence="10" type="primary">HI_1051</name>
    <name evidence="10" type="ORF">TNIN_36041</name>
</gene>
<evidence type="ECO:0000313" key="11">
    <source>
        <dbReference type="Proteomes" id="UP000886998"/>
    </source>
</evidence>
<evidence type="ECO:0000256" key="6">
    <source>
        <dbReference type="ARBA" id="ARBA00022989"/>
    </source>
</evidence>
<sequence>MELQEQYVAARQETLGIINDSIANIFGIKIIGNVWTEFKLKITPALLRWQDSEKRVLKFDAYWVDNADTIMVTIMCAVQIYLLAYLYQNGHITAGGFAFISMITLNVHGELDGFLTNLLFGINPGIASMKASFSFINRDYDIEDMPNARLLTNVCGEIKFESVCFAYSGSETDVLHNFNLHIQASKRIGIVGVSGAGKTTIIKCLLRYLDVQSGQILIDDQNITNVTQESLRANISVIPQGITMFHRTILENLQLAKHDASFDEVVEACKKAKIHKDIMQMTNGYHSIIGERGVKVSGGQRQRIAIARAILKNAPILILDEATSQLDSVTESNIQESLWELMQDKTTIVIAHRLSTLLHMDCILVFDQGKIVEDGTHQELLDKNGMYKTLWDAQVGGFLPDKKEVEIV</sequence>
<dbReference type="InterPro" id="IPR003593">
    <property type="entry name" value="AAA+_ATPase"/>
</dbReference>
<keyword evidence="4" id="KW-0547">Nucleotide-binding</keyword>
<reference evidence="10" key="1">
    <citation type="submission" date="2020-08" db="EMBL/GenBank/DDBJ databases">
        <title>Multicomponent nature underlies the extraordinary mechanical properties of spider dragline silk.</title>
        <authorList>
            <person name="Kono N."/>
            <person name="Nakamura H."/>
            <person name="Mori M."/>
            <person name="Yoshida Y."/>
            <person name="Ohtoshi R."/>
            <person name="Malay A.D."/>
            <person name="Moran D.A.P."/>
            <person name="Tomita M."/>
            <person name="Numata K."/>
            <person name="Arakawa K."/>
        </authorList>
    </citation>
    <scope>NUCLEOTIDE SEQUENCE</scope>
</reference>
<keyword evidence="2" id="KW-0813">Transport</keyword>
<protein>
    <submittedName>
        <fullName evidence="10">Uncharacterized ABC transporter ATP-binding protein HI_1051</fullName>
    </submittedName>
</protein>
<feature type="domain" description="ABC transporter" evidence="9">
    <location>
        <begin position="158"/>
        <end position="393"/>
    </location>
</feature>
<evidence type="ECO:0000256" key="7">
    <source>
        <dbReference type="ARBA" id="ARBA00023136"/>
    </source>
</evidence>
<evidence type="ECO:0000256" key="5">
    <source>
        <dbReference type="ARBA" id="ARBA00022840"/>
    </source>
</evidence>
<keyword evidence="11" id="KW-1185">Reference proteome</keyword>
<dbReference type="PROSITE" id="PS00211">
    <property type="entry name" value="ABC_TRANSPORTER_1"/>
    <property type="match status" value="1"/>
</dbReference>
<dbReference type="InterPro" id="IPR039421">
    <property type="entry name" value="Type_1_exporter"/>
</dbReference>
<comment type="similarity">
    <text evidence="8">Belongs to the ABC transporter superfamily. ABCB family. Heavy Metal importer (TC 3.A.1.210) subfamily.</text>
</comment>
<name>A0A8X6Y5L0_9ARAC</name>
<evidence type="ECO:0000256" key="3">
    <source>
        <dbReference type="ARBA" id="ARBA00022692"/>
    </source>
</evidence>
<dbReference type="Gene3D" id="1.20.1560.10">
    <property type="entry name" value="ABC transporter type 1, transmembrane domain"/>
    <property type="match status" value="1"/>
</dbReference>
<comment type="subcellular location">
    <subcellularLocation>
        <location evidence="1">Membrane</location>
        <topology evidence="1">Multi-pass membrane protein</topology>
    </subcellularLocation>
</comment>
<dbReference type="OrthoDB" id="6500128at2759"/>
<dbReference type="GO" id="GO:0005524">
    <property type="term" value="F:ATP binding"/>
    <property type="evidence" value="ECO:0007669"/>
    <property type="project" value="UniProtKB-KW"/>
</dbReference>
<dbReference type="EMBL" id="BMAV01015538">
    <property type="protein sequence ID" value="GFY65101.1"/>
    <property type="molecule type" value="Genomic_DNA"/>
</dbReference>
<evidence type="ECO:0000256" key="2">
    <source>
        <dbReference type="ARBA" id="ARBA00022448"/>
    </source>
</evidence>
<evidence type="ECO:0000256" key="4">
    <source>
        <dbReference type="ARBA" id="ARBA00022741"/>
    </source>
</evidence>
<evidence type="ECO:0000256" key="8">
    <source>
        <dbReference type="ARBA" id="ARBA00024363"/>
    </source>
</evidence>
<dbReference type="PANTHER" id="PTHR24221">
    <property type="entry name" value="ATP-BINDING CASSETTE SUB-FAMILY B"/>
    <property type="match status" value="1"/>
</dbReference>
<organism evidence="10 11">
    <name type="scientific">Trichonephila inaurata madagascariensis</name>
    <dbReference type="NCBI Taxonomy" id="2747483"/>
    <lineage>
        <taxon>Eukaryota</taxon>
        <taxon>Metazoa</taxon>
        <taxon>Ecdysozoa</taxon>
        <taxon>Arthropoda</taxon>
        <taxon>Chelicerata</taxon>
        <taxon>Arachnida</taxon>
        <taxon>Araneae</taxon>
        <taxon>Araneomorphae</taxon>
        <taxon>Entelegynae</taxon>
        <taxon>Araneoidea</taxon>
        <taxon>Nephilidae</taxon>
        <taxon>Trichonephila</taxon>
        <taxon>Trichonephila inaurata</taxon>
    </lineage>
</organism>
<accession>A0A8X6Y5L0</accession>
<dbReference type="InterPro" id="IPR003439">
    <property type="entry name" value="ABC_transporter-like_ATP-bd"/>
</dbReference>